<gene>
    <name evidence="3" type="ORF">SBD_2188</name>
</gene>
<evidence type="ECO:0000256" key="1">
    <source>
        <dbReference type="SAM" id="MobiDB-lite"/>
    </source>
</evidence>
<evidence type="ECO:0000313" key="3">
    <source>
        <dbReference type="EMBL" id="EMF56437.1"/>
    </source>
</evidence>
<protein>
    <recommendedName>
        <fullName evidence="2">SF4 helicase domain-containing protein</fullName>
    </recommendedName>
</protein>
<dbReference type="PROSITE" id="PS51199">
    <property type="entry name" value="SF4_HELICASE"/>
    <property type="match status" value="1"/>
</dbReference>
<dbReference type="SUPFAM" id="SSF52540">
    <property type="entry name" value="P-loop containing nucleoside triphosphate hydrolases"/>
    <property type="match status" value="1"/>
</dbReference>
<dbReference type="EMBL" id="KB405063">
    <property type="protein sequence ID" value="EMF56437.1"/>
    <property type="molecule type" value="Genomic_DNA"/>
</dbReference>
<dbReference type="Proteomes" id="UP000030760">
    <property type="component" value="Unassembled WGS sequence"/>
</dbReference>
<dbReference type="InterPro" id="IPR027417">
    <property type="entry name" value="P-loop_NTPase"/>
</dbReference>
<name>M3DI35_9ACTN</name>
<feature type="region of interest" description="Disordered" evidence="1">
    <location>
        <begin position="214"/>
        <end position="236"/>
    </location>
</feature>
<sequence length="295" mass="30714">MSRRRTSSDLTARARELAGRAGIPYSAALAALRTPRTARSTGPAAPDHTAATGLPALDGLLGPLTPGTLTVLAGRTMAGTTALLLGIARHHGHRGRPVILAELQSSPHATMRSLLAAEAGQDLDRTADYAPDRQMVAEAAARLHGIPIRLLTPDGSNAVSRLRAEAAAGGAGLLLVDTLRLAAGMEPSPPLPGQSAAELVALARDLDVPAVATAHLRPQPGDGDSRPRPDDLDDPGVLAHAHRLVLLHRPARLGPLPGQRDLVTLHVARPDGTEAGTTTMLFEPEYHRMVAPPCT</sequence>
<organism evidence="3 4">
    <name type="scientific">Streptomyces bottropensis ATCC 25435</name>
    <dbReference type="NCBI Taxonomy" id="1054862"/>
    <lineage>
        <taxon>Bacteria</taxon>
        <taxon>Bacillati</taxon>
        <taxon>Actinomycetota</taxon>
        <taxon>Actinomycetes</taxon>
        <taxon>Kitasatosporales</taxon>
        <taxon>Streptomycetaceae</taxon>
        <taxon>Streptomyces</taxon>
    </lineage>
</organism>
<dbReference type="AlphaFoldDB" id="M3DI35"/>
<dbReference type="Gene3D" id="3.40.50.300">
    <property type="entry name" value="P-loop containing nucleotide triphosphate hydrolases"/>
    <property type="match status" value="1"/>
</dbReference>
<dbReference type="GO" id="GO:0005524">
    <property type="term" value="F:ATP binding"/>
    <property type="evidence" value="ECO:0007669"/>
    <property type="project" value="InterPro"/>
</dbReference>
<evidence type="ECO:0000313" key="4">
    <source>
        <dbReference type="Proteomes" id="UP000030760"/>
    </source>
</evidence>
<proteinExistence type="predicted"/>
<dbReference type="GeneID" id="96268718"/>
<evidence type="ECO:0000259" key="2">
    <source>
        <dbReference type="PROSITE" id="PS51199"/>
    </source>
</evidence>
<dbReference type="GO" id="GO:0003678">
    <property type="term" value="F:DNA helicase activity"/>
    <property type="evidence" value="ECO:0007669"/>
    <property type="project" value="InterPro"/>
</dbReference>
<dbReference type="InterPro" id="IPR007694">
    <property type="entry name" value="DNA_helicase_DnaB-like_C"/>
</dbReference>
<dbReference type="RefSeq" id="WP_005477279.1">
    <property type="nucleotide sequence ID" value="NZ_KB405063.1"/>
</dbReference>
<accession>M3DI35</accession>
<reference evidence="4" key="1">
    <citation type="journal article" date="2013" name="Genome Announc.">
        <title>Draft Genome Sequence of Streptomyces bottropensis ATCC 25435, a Bottromycin-Producing Actinomycete.</title>
        <authorList>
            <person name="Zhang H."/>
            <person name="Zhou W."/>
            <person name="Zhuang Y."/>
            <person name="Liang X."/>
            <person name="Liu T."/>
        </authorList>
    </citation>
    <scope>NUCLEOTIDE SEQUENCE [LARGE SCALE GENOMIC DNA]</scope>
    <source>
        <strain evidence="4">ATCC 25435</strain>
    </source>
</reference>
<dbReference type="GO" id="GO:0006260">
    <property type="term" value="P:DNA replication"/>
    <property type="evidence" value="ECO:0007669"/>
    <property type="project" value="InterPro"/>
</dbReference>
<feature type="domain" description="SF4 helicase" evidence="2">
    <location>
        <begin position="43"/>
        <end position="295"/>
    </location>
</feature>
<dbReference type="Pfam" id="PF03796">
    <property type="entry name" value="DnaB_C"/>
    <property type="match status" value="1"/>
</dbReference>